<keyword evidence="1" id="KW-0472">Membrane</keyword>
<evidence type="ECO:0000313" key="2">
    <source>
        <dbReference type="EMBL" id="SFO35424.1"/>
    </source>
</evidence>
<feature type="transmembrane region" description="Helical" evidence="1">
    <location>
        <begin position="20"/>
        <end position="40"/>
    </location>
</feature>
<name>A0A1I5GHA9_9ACTN</name>
<evidence type="ECO:0000256" key="1">
    <source>
        <dbReference type="SAM" id="Phobius"/>
    </source>
</evidence>
<sequence>MSTSISKEQSGDGQPAVHTPAAFIAFAWTLVGVPLAYGLYQTVKTASSLFTG</sequence>
<keyword evidence="1" id="KW-0812">Transmembrane</keyword>
<reference evidence="3" key="1">
    <citation type="submission" date="2016-10" db="EMBL/GenBank/DDBJ databases">
        <authorList>
            <person name="Varghese N."/>
            <person name="Submissions S."/>
        </authorList>
    </citation>
    <scope>NUCLEOTIDE SEQUENCE [LARGE SCALE GENOMIC DNA]</scope>
    <source>
        <strain evidence="3">DSM 43161</strain>
    </source>
</reference>
<dbReference type="RefSeq" id="WP_177225185.1">
    <property type="nucleotide sequence ID" value="NZ_FOWE01000006.1"/>
</dbReference>
<dbReference type="EMBL" id="FOWE01000006">
    <property type="protein sequence ID" value="SFO35424.1"/>
    <property type="molecule type" value="Genomic_DNA"/>
</dbReference>
<accession>A0A1I5GHA9</accession>
<gene>
    <name evidence="2" type="ORF">SAMN05660359_02899</name>
</gene>
<dbReference type="AlphaFoldDB" id="A0A1I5GHA9"/>
<dbReference type="Proteomes" id="UP000183642">
    <property type="component" value="Unassembled WGS sequence"/>
</dbReference>
<proteinExistence type="predicted"/>
<keyword evidence="1" id="KW-1133">Transmembrane helix</keyword>
<keyword evidence="3" id="KW-1185">Reference proteome</keyword>
<organism evidence="2 3">
    <name type="scientific">Geodermatophilus obscurus</name>
    <dbReference type="NCBI Taxonomy" id="1861"/>
    <lineage>
        <taxon>Bacteria</taxon>
        <taxon>Bacillati</taxon>
        <taxon>Actinomycetota</taxon>
        <taxon>Actinomycetes</taxon>
        <taxon>Geodermatophilales</taxon>
        <taxon>Geodermatophilaceae</taxon>
        <taxon>Geodermatophilus</taxon>
    </lineage>
</organism>
<evidence type="ECO:0000313" key="3">
    <source>
        <dbReference type="Proteomes" id="UP000183642"/>
    </source>
</evidence>
<protein>
    <submittedName>
        <fullName evidence="2">Uncharacterized protein</fullName>
    </submittedName>
</protein>